<dbReference type="SUPFAM" id="SSF56601">
    <property type="entry name" value="beta-lactamase/transpeptidase-like"/>
    <property type="match status" value="1"/>
</dbReference>
<evidence type="ECO:0000256" key="1">
    <source>
        <dbReference type="SAM" id="SignalP"/>
    </source>
</evidence>
<dbReference type="PANTHER" id="PTHR46825:SF7">
    <property type="entry name" value="D-ALANYL-D-ALANINE CARBOXYPEPTIDASE"/>
    <property type="match status" value="1"/>
</dbReference>
<dbReference type="EMBL" id="CM001484">
    <property type="protein sequence ID" value="EIE98449.1"/>
    <property type="molecule type" value="Genomic_DNA"/>
</dbReference>
<reference evidence="3 4" key="1">
    <citation type="submission" date="2011-09" db="EMBL/GenBank/DDBJ databases">
        <authorList>
            <consortium name="US DOE Joint Genome Institute (JGI-PGF)"/>
            <person name="Lucas S."/>
            <person name="Han J."/>
            <person name="Lapidus A."/>
            <person name="Cheng J.-F."/>
            <person name="Goodwin L."/>
            <person name="Pitluck S."/>
            <person name="Peters L."/>
            <person name="Land M.L."/>
            <person name="Hauser L."/>
            <person name="Brambilla E."/>
            <person name="Klenk H.-P."/>
            <person name="Woyke T.J."/>
        </authorList>
    </citation>
    <scope>NUCLEOTIDE SEQUENCE [LARGE SCALE GENOMIC DNA]</scope>
    <source>
        <strain evidence="3 4">K62</strain>
    </source>
</reference>
<organism evidence="3 4">
    <name type="scientific">Saccharomonospora glauca K62</name>
    <dbReference type="NCBI Taxonomy" id="928724"/>
    <lineage>
        <taxon>Bacteria</taxon>
        <taxon>Bacillati</taxon>
        <taxon>Actinomycetota</taxon>
        <taxon>Actinomycetes</taxon>
        <taxon>Pseudonocardiales</taxon>
        <taxon>Pseudonocardiaceae</taxon>
        <taxon>Saccharomonospora</taxon>
    </lineage>
</organism>
<dbReference type="MEROPS" id="S12.003"/>
<keyword evidence="4" id="KW-1185">Reference proteome</keyword>
<feature type="chain" id="PRO_5039075221" evidence="1">
    <location>
        <begin position="28"/>
        <end position="371"/>
    </location>
</feature>
<protein>
    <submittedName>
        <fullName evidence="3">Penicillin-binding protein, beta-lactamase class C</fullName>
    </submittedName>
</protein>
<dbReference type="OrthoDB" id="3174977at2"/>
<dbReference type="AlphaFoldDB" id="I1D0H5"/>
<evidence type="ECO:0000313" key="3">
    <source>
        <dbReference type="EMBL" id="EIE98449.1"/>
    </source>
</evidence>
<dbReference type="Gene3D" id="3.40.710.10">
    <property type="entry name" value="DD-peptidase/beta-lactamase superfamily"/>
    <property type="match status" value="1"/>
</dbReference>
<name>I1D0H5_9PSEU</name>
<dbReference type="InterPro" id="IPR001466">
    <property type="entry name" value="Beta-lactam-related"/>
</dbReference>
<reference evidence="4" key="2">
    <citation type="submission" date="2012-01" db="EMBL/GenBank/DDBJ databases">
        <title>Noncontiguous Finished sequence of chromosome of Saccharomonospora glauca K62.</title>
        <authorList>
            <consortium name="US DOE Joint Genome Institute"/>
            <person name="Lucas S."/>
            <person name="Han J."/>
            <person name="Lapidus A."/>
            <person name="Cheng J.-F."/>
            <person name="Goodwin L."/>
            <person name="Pitluck S."/>
            <person name="Peters L."/>
            <person name="Mikhailova N."/>
            <person name="Held B."/>
            <person name="Detter J.C."/>
            <person name="Han C."/>
            <person name="Tapia R."/>
            <person name="Land M."/>
            <person name="Hauser L."/>
            <person name="Kyrpides N."/>
            <person name="Ivanova N."/>
            <person name="Pagani I."/>
            <person name="Brambilla E.-M."/>
            <person name="Klenk H.-P."/>
            <person name="Woyke T."/>
        </authorList>
    </citation>
    <scope>NUCLEOTIDE SEQUENCE [LARGE SCALE GENOMIC DNA]</scope>
    <source>
        <strain evidence="4">K62</strain>
    </source>
</reference>
<dbReference type="eggNOG" id="COG1680">
    <property type="taxonomic scope" value="Bacteria"/>
</dbReference>
<dbReference type="InterPro" id="IPR050491">
    <property type="entry name" value="AmpC-like"/>
</dbReference>
<dbReference type="Proteomes" id="UP000005087">
    <property type="component" value="Chromosome"/>
</dbReference>
<feature type="signal peptide" evidence="1">
    <location>
        <begin position="1"/>
        <end position="27"/>
    </location>
</feature>
<proteinExistence type="predicted"/>
<gene>
    <name evidence="3" type="ORF">SacglDRAFT_01529</name>
</gene>
<accession>I1D0H5</accession>
<dbReference type="HOGENOM" id="CLU_020027_2_3_11"/>
<dbReference type="InterPro" id="IPR006311">
    <property type="entry name" value="TAT_signal"/>
</dbReference>
<dbReference type="InterPro" id="IPR012338">
    <property type="entry name" value="Beta-lactam/transpept-like"/>
</dbReference>
<dbReference type="RefSeq" id="WP_005463144.1">
    <property type="nucleotide sequence ID" value="NZ_CM001484.1"/>
</dbReference>
<dbReference type="STRING" id="928724.SacglDRAFT_01529"/>
<dbReference type="PROSITE" id="PS51318">
    <property type="entry name" value="TAT"/>
    <property type="match status" value="1"/>
</dbReference>
<dbReference type="PANTHER" id="PTHR46825">
    <property type="entry name" value="D-ALANYL-D-ALANINE-CARBOXYPEPTIDASE/ENDOPEPTIDASE AMPH"/>
    <property type="match status" value="1"/>
</dbReference>
<sequence length="371" mass="39086">MTTTTGRRLLALAGGVALAATATVAPAAAMPADDHDATRAVLDRYHANTGPGAAVYAGNATESWTLSSGTAEVSEDRPITSTDHFRIGSQTKTFTAAVVLQLFDEGKVDLDAPIERYLPGVVTGNFDGNAITVRQLLNHTSGLPRDPGNATPNPDGTYELSAVVAAAMDDAPQSAPGEAVNYSNIAYLVLGMLIEELTGQYVGDAITERIIEPLGLANTSFPAPGERELSSPFVPGYQGFKVGGFFVWIDYTTQIELSRWSSAGAMESTFEDLATFYRALLDGKVISERALEEMKSVSSADYGLGLARIELSCGGEAWGHNGRLATGHASRTMVTEDGRFASVLTNTIGLLLPENPSEVDVVDTALCEASS</sequence>
<evidence type="ECO:0000313" key="4">
    <source>
        <dbReference type="Proteomes" id="UP000005087"/>
    </source>
</evidence>
<evidence type="ECO:0000259" key="2">
    <source>
        <dbReference type="Pfam" id="PF00144"/>
    </source>
</evidence>
<dbReference type="Pfam" id="PF00144">
    <property type="entry name" value="Beta-lactamase"/>
    <property type="match status" value="1"/>
</dbReference>
<keyword evidence="1" id="KW-0732">Signal</keyword>
<feature type="domain" description="Beta-lactamase-related" evidence="2">
    <location>
        <begin position="50"/>
        <end position="347"/>
    </location>
</feature>